<comment type="subcellular location">
    <subcellularLocation>
        <location evidence="1">Cytoplasm</location>
    </subcellularLocation>
</comment>
<dbReference type="SUPFAM" id="SSF51735">
    <property type="entry name" value="NAD(P)-binding Rossmann-fold domains"/>
    <property type="match status" value="1"/>
</dbReference>
<evidence type="ECO:0000256" key="8">
    <source>
        <dbReference type="ARBA" id="ARBA00038962"/>
    </source>
</evidence>
<dbReference type="EC" id="1.1.1.45" evidence="8"/>
<evidence type="ECO:0000259" key="11">
    <source>
        <dbReference type="Pfam" id="PF02737"/>
    </source>
</evidence>
<keyword evidence="5" id="KW-0597">Phosphoprotein</keyword>
<evidence type="ECO:0000256" key="2">
    <source>
        <dbReference type="ARBA" id="ARBA00009463"/>
    </source>
</evidence>
<dbReference type="InterPro" id="IPR013328">
    <property type="entry name" value="6PGD_dom2"/>
</dbReference>
<accession>A0ABP0B2I2</accession>
<evidence type="ECO:0000313" key="13">
    <source>
        <dbReference type="Proteomes" id="UP001642406"/>
    </source>
</evidence>
<evidence type="ECO:0000256" key="4">
    <source>
        <dbReference type="ARBA" id="ARBA00022490"/>
    </source>
</evidence>
<dbReference type="PANTHER" id="PTHR48075">
    <property type="entry name" value="3-HYDROXYACYL-COA DEHYDROGENASE FAMILY PROTEIN"/>
    <property type="match status" value="1"/>
</dbReference>
<dbReference type="SUPFAM" id="SSF48179">
    <property type="entry name" value="6-phosphogluconate dehydrogenase C-terminal domain-like"/>
    <property type="match status" value="1"/>
</dbReference>
<dbReference type="InterPro" id="IPR006108">
    <property type="entry name" value="3HC_DH_C"/>
</dbReference>
<evidence type="ECO:0000256" key="6">
    <source>
        <dbReference type="ARBA" id="ARBA00023002"/>
    </source>
</evidence>
<feature type="domain" description="3-hydroxyacyl-CoA dehydrogenase NAD binding" evidence="11">
    <location>
        <begin position="7"/>
        <end position="187"/>
    </location>
</feature>
<sequence>MASHPRKVALLGCGSIGISFAALHLQHTSAQLAVYDPRPDLQAHLAAILPVYFPGVSVQDLLTSGRLRLASSVADACAGADLVQEQGPENVEFKQKTLAIVAEAAPANAHLWSATSGIPVSAQVALFDDKHSVRSRLLVVHPFNPPHILPLIEISPGPDTDPAEVTFAKSFFDSLPTGHRVVVVRKEVAGFVGNRLAFALLREAVALVNDGVVDVDDIDAVVEASLGPRWAVQGPFKSYAMGGGTAGLGAFLNNLGGSIQTVWDSQSSAKTDILENGDATTKDTPAAWVDTIVAATDAVYGKPTPAAIEERDAALRRVIEARKP</sequence>
<dbReference type="Proteomes" id="UP001642406">
    <property type="component" value="Unassembled WGS sequence"/>
</dbReference>
<comment type="subunit">
    <text evidence="3">Homodimer.</text>
</comment>
<keyword evidence="7" id="KW-0520">NAD</keyword>
<dbReference type="Gene3D" id="1.10.1040.10">
    <property type="entry name" value="N-(1-d-carboxylethyl)-l-norvaline Dehydrogenase, domain 2"/>
    <property type="match status" value="1"/>
</dbReference>
<comment type="caution">
    <text evidence="12">The sequence shown here is derived from an EMBL/GenBank/DDBJ whole genome shotgun (WGS) entry which is preliminary data.</text>
</comment>
<protein>
    <recommendedName>
        <fullName evidence="9">L-gulonate 3-dehydrogenase</fullName>
        <ecNumber evidence="8">1.1.1.45</ecNumber>
    </recommendedName>
    <alternativeName>
        <fullName evidence="9">L-gulonate 3-dehydrogenase</fullName>
    </alternativeName>
</protein>
<dbReference type="InterPro" id="IPR008927">
    <property type="entry name" value="6-PGluconate_DH-like_C_sf"/>
</dbReference>
<dbReference type="Gene3D" id="3.40.50.720">
    <property type="entry name" value="NAD(P)-binding Rossmann-like Domain"/>
    <property type="match status" value="1"/>
</dbReference>
<evidence type="ECO:0000256" key="9">
    <source>
        <dbReference type="ARBA" id="ARBA00042709"/>
    </source>
</evidence>
<evidence type="ECO:0000256" key="3">
    <source>
        <dbReference type="ARBA" id="ARBA00011738"/>
    </source>
</evidence>
<evidence type="ECO:0000256" key="1">
    <source>
        <dbReference type="ARBA" id="ARBA00004496"/>
    </source>
</evidence>
<feature type="domain" description="3-hydroxyacyl-CoA dehydrogenase C-terminal" evidence="10">
    <location>
        <begin position="190"/>
        <end position="249"/>
    </location>
</feature>
<dbReference type="InterPro" id="IPR006176">
    <property type="entry name" value="3-OHacyl-CoA_DH_NAD-bd"/>
</dbReference>
<dbReference type="Pfam" id="PF00725">
    <property type="entry name" value="3HCDH"/>
    <property type="match status" value="1"/>
</dbReference>
<evidence type="ECO:0000256" key="7">
    <source>
        <dbReference type="ARBA" id="ARBA00023027"/>
    </source>
</evidence>
<dbReference type="EMBL" id="CAWUHC010000010">
    <property type="protein sequence ID" value="CAK7213524.1"/>
    <property type="molecule type" value="Genomic_DNA"/>
</dbReference>
<dbReference type="PROSITE" id="PS00067">
    <property type="entry name" value="3HCDH"/>
    <property type="match status" value="1"/>
</dbReference>
<organism evidence="12 13">
    <name type="scientific">Sporothrix bragantina</name>
    <dbReference type="NCBI Taxonomy" id="671064"/>
    <lineage>
        <taxon>Eukaryota</taxon>
        <taxon>Fungi</taxon>
        <taxon>Dikarya</taxon>
        <taxon>Ascomycota</taxon>
        <taxon>Pezizomycotina</taxon>
        <taxon>Sordariomycetes</taxon>
        <taxon>Sordariomycetidae</taxon>
        <taxon>Ophiostomatales</taxon>
        <taxon>Ophiostomataceae</taxon>
        <taxon>Sporothrix</taxon>
    </lineage>
</organism>
<dbReference type="Pfam" id="PF02737">
    <property type="entry name" value="3HCDH_N"/>
    <property type="match status" value="1"/>
</dbReference>
<dbReference type="InterPro" id="IPR006180">
    <property type="entry name" value="3-OHacyl-CoA_DH_CS"/>
</dbReference>
<proteinExistence type="inferred from homology"/>
<comment type="similarity">
    <text evidence="2">Belongs to the 3-hydroxyacyl-CoA dehydrogenase family.</text>
</comment>
<dbReference type="PIRSF" id="PIRSF000105">
    <property type="entry name" value="HCDH"/>
    <property type="match status" value="1"/>
</dbReference>
<evidence type="ECO:0000256" key="5">
    <source>
        <dbReference type="ARBA" id="ARBA00022553"/>
    </source>
</evidence>
<dbReference type="PANTHER" id="PTHR48075:SF1">
    <property type="entry name" value="LAMBDA-CRYSTALLIN HOMOLOG"/>
    <property type="match status" value="1"/>
</dbReference>
<keyword evidence="13" id="KW-1185">Reference proteome</keyword>
<evidence type="ECO:0000313" key="12">
    <source>
        <dbReference type="EMBL" id="CAK7213524.1"/>
    </source>
</evidence>
<dbReference type="InterPro" id="IPR036291">
    <property type="entry name" value="NAD(P)-bd_dom_sf"/>
</dbReference>
<reference evidence="12 13" key="1">
    <citation type="submission" date="2024-01" db="EMBL/GenBank/DDBJ databases">
        <authorList>
            <person name="Allen C."/>
            <person name="Tagirdzhanova G."/>
        </authorList>
    </citation>
    <scope>NUCLEOTIDE SEQUENCE [LARGE SCALE GENOMIC DNA]</scope>
</reference>
<keyword evidence="4" id="KW-0963">Cytoplasm</keyword>
<dbReference type="InterPro" id="IPR022694">
    <property type="entry name" value="3-OHacyl-CoA_DH"/>
</dbReference>
<gene>
    <name evidence="12" type="ORF">SBRCBS47491_001829</name>
</gene>
<name>A0ABP0B2I2_9PEZI</name>
<keyword evidence="6" id="KW-0560">Oxidoreductase</keyword>
<evidence type="ECO:0000259" key="10">
    <source>
        <dbReference type="Pfam" id="PF00725"/>
    </source>
</evidence>